<evidence type="ECO:0000313" key="5">
    <source>
        <dbReference type="EMBL" id="MDE1656716.1"/>
    </source>
</evidence>
<gene>
    <name evidence="5" type="ORF">PWJ81_06505</name>
</gene>
<name>A0ABT5V934_9ACTO</name>
<dbReference type="SUPFAM" id="SSF55797">
    <property type="entry name" value="PR-1-like"/>
    <property type="match status" value="1"/>
</dbReference>
<dbReference type="EMBL" id="JARBHI010000014">
    <property type="protein sequence ID" value="MDE1656716.1"/>
    <property type="molecule type" value="Genomic_DNA"/>
</dbReference>
<dbReference type="CDD" id="cd05379">
    <property type="entry name" value="CAP_bacterial"/>
    <property type="match status" value="1"/>
</dbReference>
<evidence type="ECO:0000256" key="1">
    <source>
        <dbReference type="SAM" id="Coils"/>
    </source>
</evidence>
<accession>A0ABT5V934</accession>
<evidence type="ECO:0000313" key="6">
    <source>
        <dbReference type="Proteomes" id="UP001219297"/>
    </source>
</evidence>
<dbReference type="InterPro" id="IPR028994">
    <property type="entry name" value="Integrin_alpha_N"/>
</dbReference>
<feature type="chain" id="PRO_5045407628" evidence="3">
    <location>
        <begin position="21"/>
        <end position="744"/>
    </location>
</feature>
<reference evidence="5 6" key="1">
    <citation type="submission" date="2023-02" db="EMBL/GenBank/DDBJ databases">
        <title>Defining the Infant Male Urobiome and Moving Towards Mechanisms in Urobiome Research.</title>
        <authorList>
            <person name="Reasoner S."/>
            <person name="Flores V."/>
            <person name="Van Horn G."/>
            <person name="Morales G."/>
            <person name="Peard L."/>
            <person name="Abelson B."/>
            <person name="Manuel C."/>
            <person name="Lee J."/>
            <person name="Baker B."/>
            <person name="Williams T."/>
            <person name="Schmitz J."/>
            <person name="Clayton D."/>
            <person name="Hadjifrangiskou M."/>
        </authorList>
    </citation>
    <scope>NUCLEOTIDE SEQUENCE [LARGE SCALE GENOMIC DNA]</scope>
    <source>
        <strain evidence="5 6">AS1053</strain>
    </source>
</reference>
<feature type="region of interest" description="Disordered" evidence="2">
    <location>
        <begin position="494"/>
        <end position="517"/>
    </location>
</feature>
<sequence length="744" mass="78742">MRTSALLMTGALLVPLTAQALPVISPVPAAASESAPGANSAAQLAEARARLAAAIEARDAILAEIKASGTSLADIQGAAQAYARANAQAEAAQRAYDAAVQQASGFDSAKKGYDDAAAALPQLEKNAQSTKATRDAAQAAYDQAIAPNPEAAKEAQQKVDAARARIEESKAAAKKQLDRGALGFYEARNSQKALEVFRTDKEYQGQPLTSYTHPGAADDATSLESMKKSLDLINKINDLRAKHQLKPLKVTDYLMAVAQLQVNAQSRTNKMAHINAFTVAENLASARYAGDELSLKLWYDDEKALHDQGVTDFAKVGHYLNIVNRDYTVTGMSYAPNIQANTFDIAPAYGDRSQPQTVAEYTAELQRYMDGLKDEMARGSSVARADLADATADLEAATRGTTESFEAQVAATKLETATREYEEAKAALESAQTKLAAATQAYETAKAAKANVQKLAEQLATATAERDRSAARAAQLGEFGEKLAAAEADVARAQADVDRLSPAQPTPAPGGPGTDLPATGNVFYVSNDWTSRQATSVFSYGRAGDEVLVGDWDGDGVDTFAVRRGNKIYVKNSVDGGAADVEFSYGRTGDEILVGDFDGDGKDTFAVRRGNTFYVLNSLHGGEADGVVHYGRAGDTVLTGDFDGDGKDTFAVRRGNVYYVKNVIAGGAADTVFSYGRASDATILGDFNGDGVDTLAVRRGNTVYVKNSLAAGEADQVLTYGRASDQLFVGDWDGNGTDTPAVRR</sequence>
<evidence type="ECO:0000259" key="4">
    <source>
        <dbReference type="Pfam" id="PF00188"/>
    </source>
</evidence>
<protein>
    <submittedName>
        <fullName evidence="5">CAP domain-containing protein</fullName>
    </submittedName>
</protein>
<dbReference type="SUPFAM" id="SSF69318">
    <property type="entry name" value="Integrin alpha N-terminal domain"/>
    <property type="match status" value="1"/>
</dbReference>
<keyword evidence="3" id="KW-0732">Signal</keyword>
<feature type="signal peptide" evidence="3">
    <location>
        <begin position="1"/>
        <end position="20"/>
    </location>
</feature>
<evidence type="ECO:0000256" key="3">
    <source>
        <dbReference type="SAM" id="SignalP"/>
    </source>
</evidence>
<dbReference type="InterPro" id="IPR035940">
    <property type="entry name" value="CAP_sf"/>
</dbReference>
<keyword evidence="6" id="KW-1185">Reference proteome</keyword>
<dbReference type="InterPro" id="IPR014044">
    <property type="entry name" value="CAP_dom"/>
</dbReference>
<organism evidence="5 6">
    <name type="scientific">Actinotignum sanguinis</name>
    <dbReference type="NCBI Taxonomy" id="1445614"/>
    <lineage>
        <taxon>Bacteria</taxon>
        <taxon>Bacillati</taxon>
        <taxon>Actinomycetota</taxon>
        <taxon>Actinomycetes</taxon>
        <taxon>Actinomycetales</taxon>
        <taxon>Actinomycetaceae</taxon>
        <taxon>Actinotignum</taxon>
    </lineage>
</organism>
<dbReference type="GeneID" id="83608766"/>
<dbReference type="Gene3D" id="3.40.33.10">
    <property type="entry name" value="CAP"/>
    <property type="match status" value="1"/>
</dbReference>
<feature type="coiled-coil region" evidence="1">
    <location>
        <begin position="44"/>
        <end position="179"/>
    </location>
</feature>
<feature type="domain" description="SCP" evidence="4">
    <location>
        <begin position="234"/>
        <end position="337"/>
    </location>
</feature>
<dbReference type="RefSeq" id="WP_274734122.1">
    <property type="nucleotide sequence ID" value="NZ_CAMXYX010000021.1"/>
</dbReference>
<dbReference type="Proteomes" id="UP001219297">
    <property type="component" value="Unassembled WGS sequence"/>
</dbReference>
<comment type="caution">
    <text evidence="5">The sequence shown here is derived from an EMBL/GenBank/DDBJ whole genome shotgun (WGS) entry which is preliminary data.</text>
</comment>
<proteinExistence type="predicted"/>
<dbReference type="Pfam" id="PF00188">
    <property type="entry name" value="CAP"/>
    <property type="match status" value="1"/>
</dbReference>
<evidence type="ECO:0000256" key="2">
    <source>
        <dbReference type="SAM" id="MobiDB-lite"/>
    </source>
</evidence>
<keyword evidence="1" id="KW-0175">Coiled coil</keyword>